<sequence length="322" mass="37630">MIMRKKPNLLVYDDLIEPILNGIGELNKIKEHYQTQPISTDFIDKGIFAYVIALFEGSINECIERYLFSFPEKLPKIRLDSEKYKNELLSGDFTYEFIAHLISTYISESSYDNTGKLLQAYSELLEIGDLSSLYSKRLREKKARRNSLIHNNLKVDLKYIWTTGADPRNKGKYMRINQGYVLEAIDDVSAILNKILEELEKKYSSYTILNAVKQVWNYLFSSPIMQFDDYWGTTNDMLFLKPETIKKYYKSLSSSERSLLFYFVQNYNVGAFEKIFKVHDLNMQVSNNHGMIFLVSVFDRYPLLLQNLKSIKPSNSISFLKD</sequence>
<proteinExistence type="predicted"/>
<comment type="caution">
    <text evidence="1">The sequence shown here is derived from an EMBL/GenBank/DDBJ whole genome shotgun (WGS) entry which is preliminary data.</text>
</comment>
<evidence type="ECO:0008006" key="3">
    <source>
        <dbReference type="Google" id="ProtNLM"/>
    </source>
</evidence>
<evidence type="ECO:0000313" key="2">
    <source>
        <dbReference type="Proteomes" id="UP000602759"/>
    </source>
</evidence>
<dbReference type="Proteomes" id="UP000602759">
    <property type="component" value="Unassembled WGS sequence"/>
</dbReference>
<dbReference type="RefSeq" id="WP_190995482.1">
    <property type="nucleotide sequence ID" value="NZ_JACOIK010000013.1"/>
</dbReference>
<organism evidence="1 2">
    <name type="scientific">Sphingobacterium micropteri</name>
    <dbReference type="NCBI Taxonomy" id="2763501"/>
    <lineage>
        <taxon>Bacteria</taxon>
        <taxon>Pseudomonadati</taxon>
        <taxon>Bacteroidota</taxon>
        <taxon>Sphingobacteriia</taxon>
        <taxon>Sphingobacteriales</taxon>
        <taxon>Sphingobacteriaceae</taxon>
        <taxon>Sphingobacterium</taxon>
    </lineage>
</organism>
<reference evidence="1 2" key="1">
    <citation type="submission" date="2020-08" db="EMBL/GenBank/DDBJ databases">
        <title>Sphingobacterium sp. DN00404 isolated from aquaculture water.</title>
        <authorList>
            <person name="Zhang M."/>
        </authorList>
    </citation>
    <scope>NUCLEOTIDE SEQUENCE [LARGE SCALE GENOMIC DNA]</scope>
    <source>
        <strain evidence="1 2">DN00404</strain>
    </source>
</reference>
<keyword evidence="2" id="KW-1185">Reference proteome</keyword>
<evidence type="ECO:0000313" key="1">
    <source>
        <dbReference type="EMBL" id="MBD1434614.1"/>
    </source>
</evidence>
<dbReference type="EMBL" id="JACOIK010000013">
    <property type="protein sequence ID" value="MBD1434614.1"/>
    <property type="molecule type" value="Genomic_DNA"/>
</dbReference>
<accession>A0ABR7YTL1</accession>
<name>A0ABR7YTL1_9SPHI</name>
<gene>
    <name evidence="1" type="ORF">H8B06_17445</name>
</gene>
<protein>
    <recommendedName>
        <fullName evidence="3">RiboL-PSP-HEPN domain-containing protein</fullName>
    </recommendedName>
</protein>